<organism evidence="1 2">
    <name type="scientific">Piliocolobus tephrosceles</name>
    <name type="common">Ugandan red Colobus</name>
    <dbReference type="NCBI Taxonomy" id="591936"/>
    <lineage>
        <taxon>Eukaryota</taxon>
        <taxon>Metazoa</taxon>
        <taxon>Chordata</taxon>
        <taxon>Craniata</taxon>
        <taxon>Vertebrata</taxon>
        <taxon>Euteleostomi</taxon>
        <taxon>Mammalia</taxon>
        <taxon>Eutheria</taxon>
        <taxon>Euarchontoglires</taxon>
        <taxon>Primates</taxon>
        <taxon>Haplorrhini</taxon>
        <taxon>Catarrhini</taxon>
        <taxon>Cercopithecidae</taxon>
        <taxon>Colobinae</taxon>
        <taxon>Piliocolobus</taxon>
    </lineage>
</organism>
<evidence type="ECO:0000313" key="2">
    <source>
        <dbReference type="Proteomes" id="UP000694416"/>
    </source>
</evidence>
<dbReference type="Proteomes" id="UP000694416">
    <property type="component" value="Unplaced"/>
</dbReference>
<keyword evidence="2" id="KW-1185">Reference proteome</keyword>
<accession>A0A8C9HR48</accession>
<reference evidence="1" key="1">
    <citation type="submission" date="2025-08" db="UniProtKB">
        <authorList>
            <consortium name="Ensembl"/>
        </authorList>
    </citation>
    <scope>IDENTIFICATION</scope>
</reference>
<proteinExistence type="predicted"/>
<dbReference type="Ensembl" id="ENSPTET00000035133.1">
    <property type="protein sequence ID" value="ENSPTEP00000024741.1"/>
    <property type="gene ID" value="ENSPTEG00000025163.1"/>
</dbReference>
<sequence length="67" mass="7247">IRPPGAGADDTAALPAIRKGAGSCLPEQSGSTDSSYTCTKEHDFKMLWPNAYKMPLSKIHKNILQKC</sequence>
<reference evidence="1" key="2">
    <citation type="submission" date="2025-09" db="UniProtKB">
        <authorList>
            <consortium name="Ensembl"/>
        </authorList>
    </citation>
    <scope>IDENTIFICATION</scope>
</reference>
<protein>
    <submittedName>
        <fullName evidence="1">Uncharacterized protein</fullName>
    </submittedName>
</protein>
<name>A0A8C9HR48_9PRIM</name>
<evidence type="ECO:0000313" key="1">
    <source>
        <dbReference type="Ensembl" id="ENSPTEP00000024741.1"/>
    </source>
</evidence>
<dbReference type="AlphaFoldDB" id="A0A8C9HR48"/>